<dbReference type="Gene3D" id="3.90.1710.10">
    <property type="entry name" value="Enterococcus faecalis V583 domain"/>
    <property type="match status" value="1"/>
</dbReference>
<dbReference type="Proteomes" id="UP000028252">
    <property type="component" value="Unassembled WGS sequence"/>
</dbReference>
<gene>
    <name evidence="1" type="ORF">ADIMK_1354</name>
</gene>
<organism evidence="1 2">
    <name type="scientific">Marinobacterium lacunae</name>
    <dbReference type="NCBI Taxonomy" id="1232683"/>
    <lineage>
        <taxon>Bacteria</taxon>
        <taxon>Pseudomonadati</taxon>
        <taxon>Pseudomonadota</taxon>
        <taxon>Gammaproteobacteria</taxon>
        <taxon>Oceanospirillales</taxon>
        <taxon>Oceanospirillaceae</taxon>
        <taxon>Marinobacterium</taxon>
    </lineage>
</organism>
<dbReference type="Gene3D" id="3.90.1700.10">
    <property type="entry name" value="v583 domain like"/>
    <property type="match status" value="1"/>
</dbReference>
<dbReference type="EMBL" id="JMQN01000016">
    <property type="protein sequence ID" value="KEA64450.1"/>
    <property type="molecule type" value="Genomic_DNA"/>
</dbReference>
<dbReference type="AlphaFoldDB" id="A0A081G0Z5"/>
<keyword evidence="2" id="KW-1185">Reference proteome</keyword>
<dbReference type="InterPro" id="IPR009499">
    <property type="entry name" value="AllG-like"/>
</dbReference>
<dbReference type="RefSeq" id="WP_036185449.1">
    <property type="nucleotide sequence ID" value="NZ_JMQN01000016.1"/>
</dbReference>
<evidence type="ECO:0000313" key="2">
    <source>
        <dbReference type="Proteomes" id="UP000028252"/>
    </source>
</evidence>
<dbReference type="STRING" id="1232683.ADIMK_1354"/>
<dbReference type="PATRIC" id="fig|1232683.4.peg.1334"/>
<evidence type="ECO:0000313" key="1">
    <source>
        <dbReference type="EMBL" id="KEA64450.1"/>
    </source>
</evidence>
<name>A0A081G0Z5_9GAMM</name>
<dbReference type="OrthoDB" id="6193532at2"/>
<dbReference type="Gene3D" id="1.10.10.660">
    <property type="entry name" value="conserved protein of unknown function from Enterococcus faecalis V583"/>
    <property type="match status" value="1"/>
</dbReference>
<dbReference type="eggNOG" id="COG0074">
    <property type="taxonomic scope" value="Bacteria"/>
</dbReference>
<protein>
    <recommendedName>
        <fullName evidence="3">DUF1116 domain-containing protein</fullName>
    </recommendedName>
</protein>
<proteinExistence type="predicted"/>
<sequence length="398" mass="41604">MNTQVIEASADTGLHAILAVRPRLDSIALAGSRVNFPKRTLLHAGPPFASPEDIALPVLNSAAAAAVFECWYTDLAAARAAILASEIHLQSAQDFDCVVPLASVLSPSQYVLVVDDAAGDGRTCFAPLNGGNQWALRLGLPDIEVVDNLRWLNEQVAPALVGAVAAGIDLIPLADHALAQGDDCHGRTLAGTAGFAERIAEALDESVKALVLNYLDASPGFFLNLWMAASKCILTAAEGKPDCQLVTSAGGNGRCFGLRVADRPERWVTAPALPPSGVLITGYTSEDALPAIGDSAIVEMLGFGAMAMWLSPDQQRNLGAFMPEPAETLSDALLAERHPGFVAVNVKTGLFAQTVVVQGKSPVVALGILHAEGVAGRIGGGVYKVPPELFENVVNESY</sequence>
<comment type="caution">
    <text evidence="1">The sequence shown here is derived from an EMBL/GenBank/DDBJ whole genome shotgun (WGS) entry which is preliminary data.</text>
</comment>
<reference evidence="1 2" key="1">
    <citation type="submission" date="2014-04" db="EMBL/GenBank/DDBJ databases">
        <title>Marinobacterium kochiensis sp. nov., isolated from sediment sample collected from Kochi backwaters in Kerala, India.</title>
        <authorList>
            <person name="Singh A."/>
            <person name="Pinnaka A.K."/>
        </authorList>
    </citation>
    <scope>NUCLEOTIDE SEQUENCE [LARGE SCALE GENOMIC DNA]</scope>
    <source>
        <strain evidence="1 2">AK27</strain>
    </source>
</reference>
<evidence type="ECO:0008006" key="3">
    <source>
        <dbReference type="Google" id="ProtNLM"/>
    </source>
</evidence>
<dbReference type="Pfam" id="PF06545">
    <property type="entry name" value="AllG"/>
    <property type="match status" value="1"/>
</dbReference>
<accession>A0A081G0Z5</accession>
<dbReference type="InterPro" id="IPR024033">
    <property type="entry name" value="OXTCase_su_AllG_h-dom"/>
</dbReference>